<dbReference type="EMBL" id="JBDIZK010000005">
    <property type="protein sequence ID" value="MEN3747604.1"/>
    <property type="molecule type" value="Genomic_DNA"/>
</dbReference>
<dbReference type="RefSeq" id="WP_346246600.1">
    <property type="nucleotide sequence ID" value="NZ_JBDIZK010000005.1"/>
</dbReference>
<reference evidence="1 2" key="1">
    <citation type="submission" date="2024-05" db="EMBL/GenBank/DDBJ databases">
        <title>Sphingomonas sp. HF-S3 16S ribosomal RNA gene Genome sequencing and assembly.</title>
        <authorList>
            <person name="Lee H."/>
        </authorList>
    </citation>
    <scope>NUCLEOTIDE SEQUENCE [LARGE SCALE GENOMIC DNA]</scope>
    <source>
        <strain evidence="1 2">HF-S3</strain>
    </source>
</reference>
<evidence type="ECO:0000313" key="1">
    <source>
        <dbReference type="EMBL" id="MEN3747604.1"/>
    </source>
</evidence>
<evidence type="ECO:0000313" key="2">
    <source>
        <dbReference type="Proteomes" id="UP001427805"/>
    </source>
</evidence>
<name>A0ABV0B7N7_9SPHN</name>
<dbReference type="Proteomes" id="UP001427805">
    <property type="component" value="Unassembled WGS sequence"/>
</dbReference>
<proteinExistence type="predicted"/>
<accession>A0ABV0B7N7</accession>
<gene>
    <name evidence="1" type="ORF">TPR58_10525</name>
</gene>
<protein>
    <submittedName>
        <fullName evidence="1">Uncharacterized protein</fullName>
    </submittedName>
</protein>
<comment type="caution">
    <text evidence="1">The sequence shown here is derived from an EMBL/GenBank/DDBJ whole genome shotgun (WGS) entry which is preliminary data.</text>
</comment>
<keyword evidence="2" id="KW-1185">Reference proteome</keyword>
<sequence length="59" mass="6325">MTAKIVLELDDTEFRTLLALLDVAVRANGLRAAKDAMPLTAKMEAAYLVAHPDAAEAVE</sequence>
<organism evidence="1 2">
    <name type="scientific">Sphingomonas rustica</name>
    <dbReference type="NCBI Taxonomy" id="3103142"/>
    <lineage>
        <taxon>Bacteria</taxon>
        <taxon>Pseudomonadati</taxon>
        <taxon>Pseudomonadota</taxon>
        <taxon>Alphaproteobacteria</taxon>
        <taxon>Sphingomonadales</taxon>
        <taxon>Sphingomonadaceae</taxon>
        <taxon>Sphingomonas</taxon>
    </lineage>
</organism>